<evidence type="ECO:0000256" key="6">
    <source>
        <dbReference type="ARBA" id="ARBA00022801"/>
    </source>
</evidence>
<proteinExistence type="inferred from homology"/>
<dbReference type="GO" id="GO:0006465">
    <property type="term" value="P:signal peptide processing"/>
    <property type="evidence" value="ECO:0007669"/>
    <property type="project" value="InterPro"/>
</dbReference>
<dbReference type="GO" id="GO:0009003">
    <property type="term" value="F:signal peptidase activity"/>
    <property type="evidence" value="ECO:0007669"/>
    <property type="project" value="UniProtKB-EC"/>
</dbReference>
<dbReference type="InterPro" id="IPR036286">
    <property type="entry name" value="LexA/Signal_pep-like_sf"/>
</dbReference>
<name>A0A934ND76_9BACT</name>
<dbReference type="Pfam" id="PF10502">
    <property type="entry name" value="Peptidase_S26"/>
    <property type="match status" value="1"/>
</dbReference>
<dbReference type="Proteomes" id="UP000620075">
    <property type="component" value="Unassembled WGS sequence"/>
</dbReference>
<dbReference type="InterPro" id="IPR019756">
    <property type="entry name" value="Pept_S26A_signal_pept_1_Ser-AS"/>
</dbReference>
<protein>
    <recommendedName>
        <fullName evidence="4 8">Signal peptidase I</fullName>
        <ecNumber evidence="4 8">3.4.21.89</ecNumber>
    </recommendedName>
</protein>
<dbReference type="InterPro" id="IPR019533">
    <property type="entry name" value="Peptidase_S26"/>
</dbReference>
<comment type="similarity">
    <text evidence="3 8">Belongs to the peptidase S26 family.</text>
</comment>
<reference evidence="11 12" key="1">
    <citation type="submission" date="2020-10" db="EMBL/GenBank/DDBJ databases">
        <title>Ca. Dormibacterota MAGs.</title>
        <authorList>
            <person name="Montgomery K."/>
        </authorList>
    </citation>
    <scope>NUCLEOTIDE SEQUENCE [LARGE SCALE GENOMIC DNA]</scope>
    <source>
        <strain evidence="11">SC8811_S16_3</strain>
    </source>
</reference>
<dbReference type="NCBIfam" id="TIGR02227">
    <property type="entry name" value="sigpep_I_bact"/>
    <property type="match status" value="1"/>
</dbReference>
<evidence type="ECO:0000313" key="11">
    <source>
        <dbReference type="EMBL" id="MBJ7602659.1"/>
    </source>
</evidence>
<dbReference type="PRINTS" id="PR00727">
    <property type="entry name" value="LEADERPTASE"/>
</dbReference>
<feature type="region of interest" description="Disordered" evidence="9">
    <location>
        <begin position="116"/>
        <end position="143"/>
    </location>
</feature>
<dbReference type="RefSeq" id="WP_338177373.1">
    <property type="nucleotide sequence ID" value="NZ_JAEKNQ010000021.1"/>
</dbReference>
<dbReference type="EMBL" id="JAEKNQ010000021">
    <property type="protein sequence ID" value="MBJ7602659.1"/>
    <property type="molecule type" value="Genomic_DNA"/>
</dbReference>
<evidence type="ECO:0000256" key="4">
    <source>
        <dbReference type="ARBA" id="ARBA00013208"/>
    </source>
</evidence>
<evidence type="ECO:0000313" key="12">
    <source>
        <dbReference type="Proteomes" id="UP000620075"/>
    </source>
</evidence>
<feature type="transmembrane region" description="Helical" evidence="8">
    <location>
        <begin position="12"/>
        <end position="30"/>
    </location>
</feature>
<keyword evidence="5 8" id="KW-0645">Protease</keyword>
<evidence type="ECO:0000256" key="9">
    <source>
        <dbReference type="SAM" id="MobiDB-lite"/>
    </source>
</evidence>
<keyword evidence="8" id="KW-1133">Transmembrane helix</keyword>
<dbReference type="InterPro" id="IPR000223">
    <property type="entry name" value="Pept_S26A_signal_pept_1"/>
</dbReference>
<evidence type="ECO:0000256" key="5">
    <source>
        <dbReference type="ARBA" id="ARBA00022670"/>
    </source>
</evidence>
<dbReference type="GO" id="GO:0004252">
    <property type="term" value="F:serine-type endopeptidase activity"/>
    <property type="evidence" value="ECO:0007669"/>
    <property type="project" value="InterPro"/>
</dbReference>
<feature type="active site" evidence="7">
    <location>
        <position position="82"/>
    </location>
</feature>
<keyword evidence="6 8" id="KW-0378">Hydrolase</keyword>
<keyword evidence="8" id="KW-0812">Transmembrane</keyword>
<comment type="subcellular location">
    <subcellularLocation>
        <location evidence="2">Cell membrane</location>
        <topology evidence="2">Single-pass type II membrane protein</topology>
    </subcellularLocation>
    <subcellularLocation>
        <location evidence="8">Membrane</location>
        <topology evidence="8">Single-pass type II membrane protein</topology>
    </subcellularLocation>
</comment>
<gene>
    <name evidence="11" type="primary">lepB</name>
    <name evidence="11" type="ORF">JF888_05630</name>
</gene>
<dbReference type="EC" id="3.4.21.89" evidence="4 8"/>
<evidence type="ECO:0000256" key="2">
    <source>
        <dbReference type="ARBA" id="ARBA00004401"/>
    </source>
</evidence>
<feature type="active site" evidence="7">
    <location>
        <position position="39"/>
    </location>
</feature>
<dbReference type="PROSITE" id="PS00501">
    <property type="entry name" value="SPASE_I_1"/>
    <property type="match status" value="1"/>
</dbReference>
<accession>A0A934ND76</accession>
<feature type="domain" description="Peptidase S26" evidence="10">
    <location>
        <begin position="12"/>
        <end position="172"/>
    </location>
</feature>
<evidence type="ECO:0000256" key="7">
    <source>
        <dbReference type="PIRSR" id="PIRSR600223-1"/>
    </source>
</evidence>
<evidence type="ECO:0000259" key="10">
    <source>
        <dbReference type="Pfam" id="PF10502"/>
    </source>
</evidence>
<dbReference type="PANTHER" id="PTHR43390:SF1">
    <property type="entry name" value="CHLOROPLAST PROCESSING PEPTIDASE"/>
    <property type="match status" value="1"/>
</dbReference>
<dbReference type="Gene3D" id="2.10.109.10">
    <property type="entry name" value="Umud Fragment, subunit A"/>
    <property type="match status" value="1"/>
</dbReference>
<dbReference type="PROSITE" id="PS00761">
    <property type="entry name" value="SPASE_I_3"/>
    <property type="match status" value="1"/>
</dbReference>
<dbReference type="SUPFAM" id="SSF51306">
    <property type="entry name" value="LexA/Signal peptidase"/>
    <property type="match status" value="1"/>
</dbReference>
<dbReference type="InterPro" id="IPR019758">
    <property type="entry name" value="Pept_S26A_signal_pept_1_CS"/>
</dbReference>
<evidence type="ECO:0000256" key="3">
    <source>
        <dbReference type="ARBA" id="ARBA00009370"/>
    </source>
</evidence>
<evidence type="ECO:0000256" key="8">
    <source>
        <dbReference type="RuleBase" id="RU362042"/>
    </source>
</evidence>
<sequence>MKFKSRSLLTELLQVGLLALGLYLVIHFVVQPVHVLGSSMYPTLKDQDYVIAVTVGYRFQPPQRGDIVIMRDPYDRSKDFIKRVVGLPGDRFLMKAGRVYINGQAVNEAYVNQEPETQFPDYPVPPDRDQQGRQLGPDEFFVLGDNRNRSNDSRYFGPVKRDQIEGRAWLRVLPLTGFGPVDGTKPTFSQTDTLPQAA</sequence>
<dbReference type="CDD" id="cd06530">
    <property type="entry name" value="S26_SPase_I"/>
    <property type="match status" value="1"/>
</dbReference>
<comment type="caution">
    <text evidence="11">The sequence shown here is derived from an EMBL/GenBank/DDBJ whole genome shotgun (WGS) entry which is preliminary data.</text>
</comment>
<dbReference type="AlphaFoldDB" id="A0A934ND76"/>
<comment type="catalytic activity">
    <reaction evidence="1 8">
        <text>Cleavage of hydrophobic, N-terminal signal or leader sequences from secreted and periplasmic proteins.</text>
        <dbReference type="EC" id="3.4.21.89"/>
    </reaction>
</comment>
<dbReference type="PANTHER" id="PTHR43390">
    <property type="entry name" value="SIGNAL PEPTIDASE I"/>
    <property type="match status" value="1"/>
</dbReference>
<keyword evidence="8" id="KW-0472">Membrane</keyword>
<organism evidence="11 12">
    <name type="scientific">Candidatus Dormiibacter inghamiae</name>
    <dbReference type="NCBI Taxonomy" id="3127013"/>
    <lineage>
        <taxon>Bacteria</taxon>
        <taxon>Bacillati</taxon>
        <taxon>Candidatus Dormiibacterota</taxon>
        <taxon>Candidatus Dormibacteria</taxon>
        <taxon>Candidatus Dormibacterales</taxon>
        <taxon>Candidatus Dormibacteraceae</taxon>
        <taxon>Candidatus Dormiibacter</taxon>
    </lineage>
</organism>
<evidence type="ECO:0000256" key="1">
    <source>
        <dbReference type="ARBA" id="ARBA00000677"/>
    </source>
</evidence>
<dbReference type="GO" id="GO:0005886">
    <property type="term" value="C:plasma membrane"/>
    <property type="evidence" value="ECO:0007669"/>
    <property type="project" value="UniProtKB-SubCell"/>
</dbReference>